<gene>
    <name evidence="3" type="ORF">B0T25DRAFT_563375</name>
</gene>
<evidence type="ECO:0000259" key="2">
    <source>
        <dbReference type="Pfam" id="PF00457"/>
    </source>
</evidence>
<name>A0AAJ0ML76_9PEZI</name>
<evidence type="ECO:0000256" key="1">
    <source>
        <dbReference type="ARBA" id="ARBA00022729"/>
    </source>
</evidence>
<sequence>MFIVFTDGIDELHYQNYADGSRSVSWSNCSSFFGGKGRNYGKAERSITYSGAAYMKARFDA</sequence>
<dbReference type="Proteomes" id="UP001275084">
    <property type="component" value="Unassembled WGS sequence"/>
</dbReference>
<feature type="domain" description="GH11" evidence="2">
    <location>
        <begin position="4"/>
        <end position="53"/>
    </location>
</feature>
<dbReference type="SUPFAM" id="SSF49899">
    <property type="entry name" value="Concanavalin A-like lectins/glucanases"/>
    <property type="match status" value="1"/>
</dbReference>
<protein>
    <recommendedName>
        <fullName evidence="2">GH11 domain-containing protein</fullName>
    </recommendedName>
</protein>
<proteinExistence type="predicted"/>
<comment type="caution">
    <text evidence="3">The sequence shown here is derived from an EMBL/GenBank/DDBJ whole genome shotgun (WGS) entry which is preliminary data.</text>
</comment>
<dbReference type="InterPro" id="IPR033123">
    <property type="entry name" value="GH11_dom"/>
</dbReference>
<dbReference type="Gene3D" id="2.60.120.180">
    <property type="match status" value="1"/>
</dbReference>
<evidence type="ECO:0000313" key="4">
    <source>
        <dbReference type="Proteomes" id="UP001275084"/>
    </source>
</evidence>
<accession>A0AAJ0ML76</accession>
<keyword evidence="4" id="KW-1185">Reference proteome</keyword>
<dbReference type="AlphaFoldDB" id="A0AAJ0ML76"/>
<reference evidence="3" key="2">
    <citation type="submission" date="2023-06" db="EMBL/GenBank/DDBJ databases">
        <authorList>
            <consortium name="Lawrence Berkeley National Laboratory"/>
            <person name="Haridas S."/>
            <person name="Hensen N."/>
            <person name="Bonometti L."/>
            <person name="Westerberg I."/>
            <person name="Brannstrom I.O."/>
            <person name="Guillou S."/>
            <person name="Cros-Aarteil S."/>
            <person name="Calhoun S."/>
            <person name="Kuo A."/>
            <person name="Mondo S."/>
            <person name="Pangilinan J."/>
            <person name="Riley R."/>
            <person name="Labutti K."/>
            <person name="Andreopoulos B."/>
            <person name="Lipzen A."/>
            <person name="Chen C."/>
            <person name="Yanf M."/>
            <person name="Daum C."/>
            <person name="Ng V."/>
            <person name="Clum A."/>
            <person name="Steindorff A."/>
            <person name="Ohm R."/>
            <person name="Martin F."/>
            <person name="Silar P."/>
            <person name="Natvig D."/>
            <person name="Lalanne C."/>
            <person name="Gautier V."/>
            <person name="Ament-Velasquez S.L."/>
            <person name="Kruys A."/>
            <person name="Hutchinson M.I."/>
            <person name="Powell A.J."/>
            <person name="Barry K."/>
            <person name="Miller A.N."/>
            <person name="Grigoriev I.V."/>
            <person name="Debuchy R."/>
            <person name="Gladieux P."/>
            <person name="Thoren M.H."/>
            <person name="Johannesson H."/>
        </authorList>
    </citation>
    <scope>NUCLEOTIDE SEQUENCE</scope>
    <source>
        <strain evidence="3">CBS 955.72</strain>
    </source>
</reference>
<organism evidence="3 4">
    <name type="scientific">Lasiosphaeria hispida</name>
    <dbReference type="NCBI Taxonomy" id="260671"/>
    <lineage>
        <taxon>Eukaryota</taxon>
        <taxon>Fungi</taxon>
        <taxon>Dikarya</taxon>
        <taxon>Ascomycota</taxon>
        <taxon>Pezizomycotina</taxon>
        <taxon>Sordariomycetes</taxon>
        <taxon>Sordariomycetidae</taxon>
        <taxon>Sordariales</taxon>
        <taxon>Lasiosphaeriaceae</taxon>
        <taxon>Lasiosphaeria</taxon>
    </lineage>
</organism>
<reference evidence="3" key="1">
    <citation type="journal article" date="2023" name="Mol. Phylogenet. Evol.">
        <title>Genome-scale phylogeny and comparative genomics of the fungal order Sordariales.</title>
        <authorList>
            <person name="Hensen N."/>
            <person name="Bonometti L."/>
            <person name="Westerberg I."/>
            <person name="Brannstrom I.O."/>
            <person name="Guillou S."/>
            <person name="Cros-Aarteil S."/>
            <person name="Calhoun S."/>
            <person name="Haridas S."/>
            <person name="Kuo A."/>
            <person name="Mondo S."/>
            <person name="Pangilinan J."/>
            <person name="Riley R."/>
            <person name="LaButti K."/>
            <person name="Andreopoulos B."/>
            <person name="Lipzen A."/>
            <person name="Chen C."/>
            <person name="Yan M."/>
            <person name="Daum C."/>
            <person name="Ng V."/>
            <person name="Clum A."/>
            <person name="Steindorff A."/>
            <person name="Ohm R.A."/>
            <person name="Martin F."/>
            <person name="Silar P."/>
            <person name="Natvig D.O."/>
            <person name="Lalanne C."/>
            <person name="Gautier V."/>
            <person name="Ament-Velasquez S.L."/>
            <person name="Kruys A."/>
            <person name="Hutchinson M.I."/>
            <person name="Powell A.J."/>
            <person name="Barry K."/>
            <person name="Miller A.N."/>
            <person name="Grigoriev I.V."/>
            <person name="Debuchy R."/>
            <person name="Gladieux P."/>
            <person name="Hiltunen Thoren M."/>
            <person name="Johannesson H."/>
        </authorList>
    </citation>
    <scope>NUCLEOTIDE SEQUENCE</scope>
    <source>
        <strain evidence="3">CBS 955.72</strain>
    </source>
</reference>
<dbReference type="EMBL" id="JAUIQD010000001">
    <property type="protein sequence ID" value="KAK3364353.1"/>
    <property type="molecule type" value="Genomic_DNA"/>
</dbReference>
<dbReference type="InterPro" id="IPR013320">
    <property type="entry name" value="ConA-like_dom_sf"/>
</dbReference>
<evidence type="ECO:0000313" key="3">
    <source>
        <dbReference type="EMBL" id="KAK3364353.1"/>
    </source>
</evidence>
<keyword evidence="1" id="KW-0732">Signal</keyword>
<dbReference type="InterPro" id="IPR013319">
    <property type="entry name" value="GH11/12"/>
</dbReference>
<dbReference type="Pfam" id="PF00457">
    <property type="entry name" value="Glyco_hydro_11"/>
    <property type="match status" value="1"/>
</dbReference>
<dbReference type="GO" id="GO:0004553">
    <property type="term" value="F:hydrolase activity, hydrolyzing O-glycosyl compounds"/>
    <property type="evidence" value="ECO:0007669"/>
    <property type="project" value="InterPro"/>
</dbReference>